<evidence type="ECO:0000313" key="4">
    <source>
        <dbReference type="Proteomes" id="UP001597063"/>
    </source>
</evidence>
<comment type="caution">
    <text evidence="3">The sequence shown here is derived from an EMBL/GenBank/DDBJ whole genome shotgun (WGS) entry which is preliminary data.</text>
</comment>
<keyword evidence="4" id="KW-1185">Reference proteome</keyword>
<sequence length="166" mass="16988">MNDDLDALLRDHYRAAAGSVHAGPEAVRRFQEAGRAAAPARATVRRWALPLLAAAVTAAVVVAVAVLVWPGGGRAEPPRPLAPPASPSPVDVPTTTPPSPPRTMEPRGVPSPSGASRAPRPRASRQGPETSRPPATAPTSGAPLPASATPSGRVPSPSHTPYPTNR</sequence>
<accession>A0ABW2XPB5</accession>
<gene>
    <name evidence="3" type="ORF">ACFQZM_27995</name>
</gene>
<keyword evidence="2" id="KW-0472">Membrane</keyword>
<name>A0ABW2XPB5_9ACTN</name>
<dbReference type="EMBL" id="JBHTGP010000013">
    <property type="protein sequence ID" value="MFD0688367.1"/>
    <property type="molecule type" value="Genomic_DNA"/>
</dbReference>
<organism evidence="3 4">
    <name type="scientific">Actinomadura fibrosa</name>
    <dbReference type="NCBI Taxonomy" id="111802"/>
    <lineage>
        <taxon>Bacteria</taxon>
        <taxon>Bacillati</taxon>
        <taxon>Actinomycetota</taxon>
        <taxon>Actinomycetes</taxon>
        <taxon>Streptosporangiales</taxon>
        <taxon>Thermomonosporaceae</taxon>
        <taxon>Actinomadura</taxon>
    </lineage>
</organism>
<feature type="compositionally biased region" description="Polar residues" evidence="1">
    <location>
        <begin position="157"/>
        <end position="166"/>
    </location>
</feature>
<evidence type="ECO:0000256" key="2">
    <source>
        <dbReference type="SAM" id="Phobius"/>
    </source>
</evidence>
<protein>
    <submittedName>
        <fullName evidence="3">Uncharacterized protein</fullName>
    </submittedName>
</protein>
<evidence type="ECO:0000313" key="3">
    <source>
        <dbReference type="EMBL" id="MFD0688367.1"/>
    </source>
</evidence>
<dbReference type="RefSeq" id="WP_131762405.1">
    <property type="nucleotide sequence ID" value="NZ_CAACUY010000227.1"/>
</dbReference>
<feature type="region of interest" description="Disordered" evidence="1">
    <location>
        <begin position="71"/>
        <end position="166"/>
    </location>
</feature>
<proteinExistence type="predicted"/>
<evidence type="ECO:0000256" key="1">
    <source>
        <dbReference type="SAM" id="MobiDB-lite"/>
    </source>
</evidence>
<reference evidence="4" key="1">
    <citation type="journal article" date="2019" name="Int. J. Syst. Evol. Microbiol.">
        <title>The Global Catalogue of Microorganisms (GCM) 10K type strain sequencing project: providing services to taxonomists for standard genome sequencing and annotation.</title>
        <authorList>
            <consortium name="The Broad Institute Genomics Platform"/>
            <consortium name="The Broad Institute Genome Sequencing Center for Infectious Disease"/>
            <person name="Wu L."/>
            <person name="Ma J."/>
        </authorList>
    </citation>
    <scope>NUCLEOTIDE SEQUENCE [LARGE SCALE GENOMIC DNA]</scope>
    <source>
        <strain evidence="4">JCM 9371</strain>
    </source>
</reference>
<dbReference type="Proteomes" id="UP001597063">
    <property type="component" value="Unassembled WGS sequence"/>
</dbReference>
<feature type="compositionally biased region" description="Pro residues" evidence="1">
    <location>
        <begin position="78"/>
        <end position="87"/>
    </location>
</feature>
<feature type="transmembrane region" description="Helical" evidence="2">
    <location>
        <begin position="47"/>
        <end position="69"/>
    </location>
</feature>
<keyword evidence="2" id="KW-1133">Transmembrane helix</keyword>
<keyword evidence="2" id="KW-0812">Transmembrane</keyword>